<dbReference type="AlphaFoldDB" id="A0AA38P0J1"/>
<dbReference type="InterPro" id="IPR036812">
    <property type="entry name" value="NAD(P)_OxRdtase_dom_sf"/>
</dbReference>
<sequence length="371" mass="41038">MALSTSRMTYSRLGNSGLKVSRIILGTMQYGSPEWQPWVLGDEDEVIKHIKAAYDAGIQTFDTADVYSNGLSEVLLGKAIKQLNLPRDGIVVMTKFSGVVGKTPAENIYAARAAPDTSGAVKPRADANIQATHAIADASGYVNQHGSSRKHIFAAVKNSLKRLQLDFIDVLQCHRFDPDTPIPEVMQALHDVVQAGYVRYIGMSSCWAWQFQAMQNYAINNKLTPFISMQNHYNLVYREEEREMLPTLKYFGVGAIPWSPLARGLLTRPLDVQSTTTRGATDRAIGRYTAALGTEEIIKRVEQIAKKKNVSMAQVAVAWSLSKEGVTASIVGTTSIRNLEDIIAGIHVVLDAEEIKFLEEPYKHMEIIGHM</sequence>
<dbReference type="CDD" id="cd19079">
    <property type="entry name" value="AKR_EcYajO-like"/>
    <property type="match status" value="1"/>
</dbReference>
<dbReference type="Pfam" id="PF00248">
    <property type="entry name" value="Aldo_ket_red"/>
    <property type="match status" value="1"/>
</dbReference>
<comment type="caution">
    <text evidence="3">The sequence shown here is derived from an EMBL/GenBank/DDBJ whole genome shotgun (WGS) entry which is preliminary data.</text>
</comment>
<dbReference type="GO" id="GO:0016491">
    <property type="term" value="F:oxidoreductase activity"/>
    <property type="evidence" value="ECO:0007669"/>
    <property type="project" value="UniProtKB-KW"/>
</dbReference>
<proteinExistence type="predicted"/>
<name>A0AA38P0J1_9AGAR</name>
<evidence type="ECO:0000313" key="3">
    <source>
        <dbReference type="EMBL" id="KAJ3833916.1"/>
    </source>
</evidence>
<keyword evidence="4" id="KW-1185">Reference proteome</keyword>
<protein>
    <submittedName>
        <fullName evidence="3">Aryl-alcohol dehydrogenase</fullName>
    </submittedName>
</protein>
<dbReference type="EMBL" id="MU806611">
    <property type="protein sequence ID" value="KAJ3833916.1"/>
    <property type="molecule type" value="Genomic_DNA"/>
</dbReference>
<dbReference type="PANTHER" id="PTHR43364:SF4">
    <property type="entry name" value="NAD(P)-LINKED OXIDOREDUCTASE SUPERFAMILY PROTEIN"/>
    <property type="match status" value="1"/>
</dbReference>
<gene>
    <name evidence="3" type="ORF">F5878DRAFT_381915</name>
</gene>
<dbReference type="InterPro" id="IPR023210">
    <property type="entry name" value="NADP_OxRdtase_dom"/>
</dbReference>
<feature type="domain" description="NADP-dependent oxidoreductase" evidence="2">
    <location>
        <begin position="22"/>
        <end position="360"/>
    </location>
</feature>
<dbReference type="Gene3D" id="3.20.20.100">
    <property type="entry name" value="NADP-dependent oxidoreductase domain"/>
    <property type="match status" value="1"/>
</dbReference>
<dbReference type="SUPFAM" id="SSF51430">
    <property type="entry name" value="NAD(P)-linked oxidoreductase"/>
    <property type="match status" value="1"/>
</dbReference>
<organism evidence="3 4">
    <name type="scientific">Lentinula raphanica</name>
    <dbReference type="NCBI Taxonomy" id="153919"/>
    <lineage>
        <taxon>Eukaryota</taxon>
        <taxon>Fungi</taxon>
        <taxon>Dikarya</taxon>
        <taxon>Basidiomycota</taxon>
        <taxon>Agaricomycotina</taxon>
        <taxon>Agaricomycetes</taxon>
        <taxon>Agaricomycetidae</taxon>
        <taxon>Agaricales</taxon>
        <taxon>Marasmiineae</taxon>
        <taxon>Omphalotaceae</taxon>
        <taxon>Lentinula</taxon>
    </lineage>
</organism>
<dbReference type="PANTHER" id="PTHR43364">
    <property type="entry name" value="NADH-SPECIFIC METHYLGLYOXAL REDUCTASE-RELATED"/>
    <property type="match status" value="1"/>
</dbReference>
<dbReference type="InterPro" id="IPR050523">
    <property type="entry name" value="AKR_Detox_Biosynth"/>
</dbReference>
<evidence type="ECO:0000256" key="1">
    <source>
        <dbReference type="ARBA" id="ARBA00023002"/>
    </source>
</evidence>
<reference evidence="3" key="1">
    <citation type="submission" date="2022-08" db="EMBL/GenBank/DDBJ databases">
        <authorList>
            <consortium name="DOE Joint Genome Institute"/>
            <person name="Min B."/>
            <person name="Riley R."/>
            <person name="Sierra-Patev S."/>
            <person name="Naranjo-Ortiz M."/>
            <person name="Looney B."/>
            <person name="Konkel Z."/>
            <person name="Slot J.C."/>
            <person name="Sakamoto Y."/>
            <person name="Steenwyk J.L."/>
            <person name="Rokas A."/>
            <person name="Carro J."/>
            <person name="Camarero S."/>
            <person name="Ferreira P."/>
            <person name="Molpeceres G."/>
            <person name="Ruiz-Duenas F.J."/>
            <person name="Serrano A."/>
            <person name="Henrissat B."/>
            <person name="Drula E."/>
            <person name="Hughes K.W."/>
            <person name="Mata J.L."/>
            <person name="Ishikawa N.K."/>
            <person name="Vargas-Isla R."/>
            <person name="Ushijima S."/>
            <person name="Smith C.A."/>
            <person name="Ahrendt S."/>
            <person name="Andreopoulos W."/>
            <person name="He G."/>
            <person name="Labutti K."/>
            <person name="Lipzen A."/>
            <person name="Ng V."/>
            <person name="Sandor L."/>
            <person name="Barry K."/>
            <person name="Martinez A.T."/>
            <person name="Xiao Y."/>
            <person name="Gibbons J.G."/>
            <person name="Terashima K."/>
            <person name="Hibbett D.S."/>
            <person name="Grigoriev I.V."/>
        </authorList>
    </citation>
    <scope>NUCLEOTIDE SEQUENCE</scope>
    <source>
        <strain evidence="3">TFB9207</strain>
    </source>
</reference>
<evidence type="ECO:0000259" key="2">
    <source>
        <dbReference type="Pfam" id="PF00248"/>
    </source>
</evidence>
<dbReference type="Proteomes" id="UP001163846">
    <property type="component" value="Unassembled WGS sequence"/>
</dbReference>
<evidence type="ECO:0000313" key="4">
    <source>
        <dbReference type="Proteomes" id="UP001163846"/>
    </source>
</evidence>
<keyword evidence="1" id="KW-0560">Oxidoreductase</keyword>
<accession>A0AA38P0J1</accession>